<dbReference type="RefSeq" id="WP_126915126.1">
    <property type="nucleotide sequence ID" value="NZ_CP034587.1"/>
</dbReference>
<accession>A0A3S9PJW8</accession>
<keyword evidence="2" id="KW-1015">Disulfide bond</keyword>
<proteinExistence type="predicted"/>
<dbReference type="AlphaFoldDB" id="A0A3S9PJW8"/>
<feature type="disulfide bond" evidence="2">
    <location>
        <begin position="138"/>
        <end position="154"/>
    </location>
</feature>
<sequence>MARSRLRLALTALGAAAAVAAGTAATPATAAEPRPRVPRYVALGDSFTSGPSIPRQVNARCGRSDANYPSIVREELGIADRTSFTDASCGGATTDHMWNRQGATGNDPQLDSISRDTSLVTLGIGGNDIGFGEIIGRCIHPLGPVESIPRDNPCQRYFTRNGVDELDKRVNETAPKVAAVLKAVHERAPHARVAVVGYPALLGDDIEGCRKSVRIADGDIPYLRGTLRRLNAMLRKQATDRGDLYVNTNATTADHDACQPFEERFVEGLYPRPSRPAVAFHPNAGGERAMAEAVVDTIIFGPSAR</sequence>
<evidence type="ECO:0000313" key="5">
    <source>
        <dbReference type="EMBL" id="AZQ72607.1"/>
    </source>
</evidence>
<dbReference type="InterPro" id="IPR013830">
    <property type="entry name" value="SGNH_hydro"/>
</dbReference>
<feature type="active site" description="Nucleophile" evidence="1">
    <location>
        <position position="46"/>
    </location>
</feature>
<dbReference type="GO" id="GO:0004806">
    <property type="term" value="F:triacylglycerol lipase activity"/>
    <property type="evidence" value="ECO:0007669"/>
    <property type="project" value="TreeGrafter"/>
</dbReference>
<organism evidence="5 6">
    <name type="scientific">Streptomyces luteoverticillatus</name>
    <name type="common">Streptoverticillium luteoverticillatus</name>
    <dbReference type="NCBI Taxonomy" id="66425"/>
    <lineage>
        <taxon>Bacteria</taxon>
        <taxon>Bacillati</taxon>
        <taxon>Actinomycetota</taxon>
        <taxon>Actinomycetes</taxon>
        <taxon>Kitasatosporales</taxon>
        <taxon>Streptomycetaceae</taxon>
        <taxon>Streptomyces</taxon>
    </lineage>
</organism>
<evidence type="ECO:0000256" key="3">
    <source>
        <dbReference type="SAM" id="SignalP"/>
    </source>
</evidence>
<dbReference type="Gene3D" id="3.40.50.1110">
    <property type="entry name" value="SGNH hydrolase"/>
    <property type="match status" value="1"/>
</dbReference>
<dbReference type="SUPFAM" id="SSF52266">
    <property type="entry name" value="SGNH hydrolase"/>
    <property type="match status" value="1"/>
</dbReference>
<dbReference type="CDD" id="cd01823">
    <property type="entry name" value="SEST_like"/>
    <property type="match status" value="1"/>
</dbReference>
<keyword evidence="3" id="KW-0732">Signal</keyword>
<evidence type="ECO:0000256" key="2">
    <source>
        <dbReference type="PIRSR" id="PIRSR637460-2"/>
    </source>
</evidence>
<dbReference type="OrthoDB" id="5503950at2"/>
<feature type="active site" evidence="1">
    <location>
        <position position="281"/>
    </location>
</feature>
<dbReference type="PANTHER" id="PTHR37981:SF1">
    <property type="entry name" value="SGNH HYDROLASE-TYPE ESTERASE DOMAIN-CONTAINING PROTEIN"/>
    <property type="match status" value="1"/>
</dbReference>
<evidence type="ECO:0000256" key="1">
    <source>
        <dbReference type="PIRSR" id="PIRSR637460-1"/>
    </source>
</evidence>
<keyword evidence="6" id="KW-1185">Reference proteome</keyword>
<dbReference type="InterPro" id="IPR036514">
    <property type="entry name" value="SGNH_hydro_sf"/>
</dbReference>
<dbReference type="PROSITE" id="PS51318">
    <property type="entry name" value="TAT"/>
    <property type="match status" value="1"/>
</dbReference>
<dbReference type="GO" id="GO:0019433">
    <property type="term" value="P:triglyceride catabolic process"/>
    <property type="evidence" value="ECO:0007669"/>
    <property type="project" value="TreeGrafter"/>
</dbReference>
<reference evidence="5 6" key="1">
    <citation type="submission" date="2018-12" db="EMBL/GenBank/DDBJ databases">
        <title>The whole draft genome of Streptomyce luteoverticillatus CGMCC 15060.</title>
        <authorList>
            <person name="Feng Z."/>
            <person name="Chen G."/>
            <person name="Zhang J."/>
            <person name="Zhu H."/>
            <person name="Yu X."/>
            <person name="Zhang W."/>
            <person name="Zhang X."/>
        </authorList>
    </citation>
    <scope>NUCLEOTIDE SEQUENCE [LARGE SCALE GENOMIC DNA]</scope>
    <source>
        <strain evidence="5 6">CGMCC 15060</strain>
    </source>
</reference>
<dbReference type="Proteomes" id="UP000267900">
    <property type="component" value="Chromosome"/>
</dbReference>
<evidence type="ECO:0000259" key="4">
    <source>
        <dbReference type="Pfam" id="PF13472"/>
    </source>
</evidence>
<name>A0A3S9PJW8_STRLT</name>
<dbReference type="EMBL" id="CP034587">
    <property type="protein sequence ID" value="AZQ72607.1"/>
    <property type="molecule type" value="Genomic_DNA"/>
</dbReference>
<feature type="signal peptide" evidence="3">
    <location>
        <begin position="1"/>
        <end position="30"/>
    </location>
</feature>
<protein>
    <submittedName>
        <fullName evidence="5">SGNH/GDSL hydrolase family protein</fullName>
    </submittedName>
</protein>
<evidence type="ECO:0000313" key="6">
    <source>
        <dbReference type="Proteomes" id="UP000267900"/>
    </source>
</evidence>
<dbReference type="InterPro" id="IPR037460">
    <property type="entry name" value="SEST-like"/>
</dbReference>
<dbReference type="Pfam" id="PF13472">
    <property type="entry name" value="Lipase_GDSL_2"/>
    <property type="match status" value="1"/>
</dbReference>
<feature type="domain" description="SGNH hydrolase-type esterase" evidence="4">
    <location>
        <begin position="42"/>
        <end position="289"/>
    </location>
</feature>
<dbReference type="PANTHER" id="PTHR37981">
    <property type="entry name" value="LIPASE 2"/>
    <property type="match status" value="1"/>
</dbReference>
<dbReference type="InterPro" id="IPR006311">
    <property type="entry name" value="TAT_signal"/>
</dbReference>
<keyword evidence="5" id="KW-0378">Hydrolase</keyword>
<feature type="chain" id="PRO_5019430646" evidence="3">
    <location>
        <begin position="31"/>
        <end position="305"/>
    </location>
</feature>
<gene>
    <name evidence="5" type="ORF">EKH77_16520</name>
</gene>
<feature type="disulfide bond" evidence="2">
    <location>
        <begin position="61"/>
        <end position="89"/>
    </location>
</feature>